<dbReference type="InterPro" id="IPR009072">
    <property type="entry name" value="Histone-fold"/>
</dbReference>
<evidence type="ECO:0000256" key="6">
    <source>
        <dbReference type="SAM" id="MobiDB-lite"/>
    </source>
</evidence>
<feature type="compositionally biased region" description="Low complexity" evidence="6">
    <location>
        <begin position="92"/>
        <end position="105"/>
    </location>
</feature>
<sequence>MPPKGKDFSRMATSAATTPAPEGTAPPAPPATAAPPTESPSPGSKKGKDFSRMTPSAPSTVPAVTAPPAASPTSNAIPSPTGGKGKGKDLSRMGSFPRGSPSSSSAPPPQQQVTGPPEPEMNVPGQQSKGKDFASMPQPPQPQQPHHLYPNQGPPLPGSAPYPHTMGTTVNLAEHTRRQNVARHKAGLPPIAPNDPNYPNPNATQPPAAALDARHEAARRVALGLDTRPTKQQQTQPQYPSSGAPAPMQYKPLIQNGSSQTQQYQKTQTAKQTKTAAVASANNAINAQTQQVPPENKATARPTWSEARLAGDVAKKDAATTEIKYGDPSIAPVLGEKLQSLCKSIDPSYVLDSEVQERLVELADSFVDKVTKDALRLAKHRGSSCLDVVDVSLALKKGYGLSVPGLGPPSVAADGAPKSSVLGGWMFAGKVNAGVDGDDEPDAKKRKIVGNAAAANM</sequence>
<gene>
    <name evidence="8" type="ORF">THAPSDRAFT_269097</name>
</gene>
<dbReference type="STRING" id="35128.B8C5X9"/>
<evidence type="ECO:0000256" key="5">
    <source>
        <dbReference type="ARBA" id="ARBA00023242"/>
    </source>
</evidence>
<keyword evidence="3" id="KW-0805">Transcription regulation</keyword>
<keyword evidence="5" id="KW-0539">Nucleus</keyword>
<evidence type="ECO:0000256" key="3">
    <source>
        <dbReference type="ARBA" id="ARBA00023015"/>
    </source>
</evidence>
<keyword evidence="4" id="KW-0804">Transcription</keyword>
<feature type="region of interest" description="Disordered" evidence="6">
    <location>
        <begin position="1"/>
        <end position="248"/>
    </location>
</feature>
<comment type="similarity">
    <text evidence="2">Belongs to the TAF12 family.</text>
</comment>
<feature type="compositionally biased region" description="Pro residues" evidence="6">
    <location>
        <begin position="190"/>
        <end position="199"/>
    </location>
</feature>
<feature type="compositionally biased region" description="Low complexity" evidence="6">
    <location>
        <begin position="200"/>
        <end position="211"/>
    </location>
</feature>
<dbReference type="OMA" id="PTWSEAR"/>
<evidence type="ECO:0000256" key="2">
    <source>
        <dbReference type="ARBA" id="ARBA00007530"/>
    </source>
</evidence>
<dbReference type="RefSeq" id="XP_002291478.1">
    <property type="nucleotide sequence ID" value="XM_002291442.1"/>
</dbReference>
<dbReference type="Proteomes" id="UP000001449">
    <property type="component" value="Chromosome 6"/>
</dbReference>
<dbReference type="PANTHER" id="PTHR12264">
    <property type="entry name" value="TRANSCRIPTION INITIATION FACTOR TFIID SUBUNIT 12"/>
    <property type="match status" value="1"/>
</dbReference>
<feature type="domain" description="Transcription initiation factor TFIID subunit 12" evidence="7">
    <location>
        <begin position="336"/>
        <end position="399"/>
    </location>
</feature>
<dbReference type="SUPFAM" id="SSF47113">
    <property type="entry name" value="Histone-fold"/>
    <property type="match status" value="1"/>
</dbReference>
<dbReference type="GO" id="GO:0000124">
    <property type="term" value="C:SAGA complex"/>
    <property type="evidence" value="ECO:0007669"/>
    <property type="project" value="InterPro"/>
</dbReference>
<dbReference type="GO" id="GO:0005669">
    <property type="term" value="C:transcription factor TFIID complex"/>
    <property type="evidence" value="ECO:0000318"/>
    <property type="project" value="GO_Central"/>
</dbReference>
<name>B8C5X9_THAPS</name>
<feature type="compositionally biased region" description="Low complexity" evidence="6">
    <location>
        <begin position="230"/>
        <end position="240"/>
    </location>
</feature>
<comment type="subcellular location">
    <subcellularLocation>
        <location evidence="1">Nucleus</location>
    </subcellularLocation>
</comment>
<evidence type="ECO:0000256" key="1">
    <source>
        <dbReference type="ARBA" id="ARBA00004123"/>
    </source>
</evidence>
<dbReference type="EMBL" id="CM000643">
    <property type="protein sequence ID" value="EED91585.1"/>
    <property type="molecule type" value="Genomic_DNA"/>
</dbReference>
<dbReference type="GO" id="GO:0051123">
    <property type="term" value="P:RNA polymerase II preinitiation complex assembly"/>
    <property type="evidence" value="ECO:0000318"/>
    <property type="project" value="GO_Central"/>
</dbReference>
<dbReference type="GO" id="GO:0017025">
    <property type="term" value="F:TBP-class protein binding"/>
    <property type="evidence" value="ECO:0000318"/>
    <property type="project" value="GO_Central"/>
</dbReference>
<dbReference type="CDD" id="cd07981">
    <property type="entry name" value="HFD_TAF12"/>
    <property type="match status" value="1"/>
</dbReference>
<reference evidence="8 9" key="2">
    <citation type="journal article" date="2008" name="Nature">
        <title>The Phaeodactylum genome reveals the evolutionary history of diatom genomes.</title>
        <authorList>
            <person name="Bowler C."/>
            <person name="Allen A.E."/>
            <person name="Badger J.H."/>
            <person name="Grimwood J."/>
            <person name="Jabbari K."/>
            <person name="Kuo A."/>
            <person name="Maheswari U."/>
            <person name="Martens C."/>
            <person name="Maumus F."/>
            <person name="Otillar R.P."/>
            <person name="Rayko E."/>
            <person name="Salamov A."/>
            <person name="Vandepoele K."/>
            <person name="Beszteri B."/>
            <person name="Gruber A."/>
            <person name="Heijde M."/>
            <person name="Katinka M."/>
            <person name="Mock T."/>
            <person name="Valentin K."/>
            <person name="Verret F."/>
            <person name="Berges J.A."/>
            <person name="Brownlee C."/>
            <person name="Cadoret J.P."/>
            <person name="Chiovitti A."/>
            <person name="Choi C.J."/>
            <person name="Coesel S."/>
            <person name="De Martino A."/>
            <person name="Detter J.C."/>
            <person name="Durkin C."/>
            <person name="Falciatore A."/>
            <person name="Fournet J."/>
            <person name="Haruta M."/>
            <person name="Huysman M.J."/>
            <person name="Jenkins B.D."/>
            <person name="Jiroutova K."/>
            <person name="Jorgensen R.E."/>
            <person name="Joubert Y."/>
            <person name="Kaplan A."/>
            <person name="Kroger N."/>
            <person name="Kroth P.G."/>
            <person name="La Roche J."/>
            <person name="Lindquist E."/>
            <person name="Lommer M."/>
            <person name="Martin-Jezequel V."/>
            <person name="Lopez P.J."/>
            <person name="Lucas S."/>
            <person name="Mangogna M."/>
            <person name="McGinnis K."/>
            <person name="Medlin L.K."/>
            <person name="Montsant A."/>
            <person name="Oudot-Le Secq M.P."/>
            <person name="Napoli C."/>
            <person name="Obornik M."/>
            <person name="Parker M.S."/>
            <person name="Petit J.L."/>
            <person name="Porcel B.M."/>
            <person name="Poulsen N."/>
            <person name="Robison M."/>
            <person name="Rychlewski L."/>
            <person name="Rynearson T.A."/>
            <person name="Schmutz J."/>
            <person name="Shapiro H."/>
            <person name="Siaut M."/>
            <person name="Stanley M."/>
            <person name="Sussman M.R."/>
            <person name="Taylor A.R."/>
            <person name="Vardi A."/>
            <person name="von Dassow P."/>
            <person name="Vyverman W."/>
            <person name="Willis A."/>
            <person name="Wyrwicz L.S."/>
            <person name="Rokhsar D.S."/>
            <person name="Weissenbach J."/>
            <person name="Armbrust E.V."/>
            <person name="Green B.R."/>
            <person name="Van de Peer Y."/>
            <person name="Grigoriev I.V."/>
        </authorList>
    </citation>
    <scope>NUCLEOTIDE SEQUENCE [LARGE SCALE GENOMIC DNA]</scope>
    <source>
        <strain evidence="8 9">CCMP1335</strain>
    </source>
</reference>
<dbReference type="GO" id="GO:0003677">
    <property type="term" value="F:DNA binding"/>
    <property type="evidence" value="ECO:0000318"/>
    <property type="project" value="GO_Central"/>
</dbReference>
<dbReference type="Pfam" id="PF03847">
    <property type="entry name" value="TFIID_20kDa"/>
    <property type="match status" value="1"/>
</dbReference>
<dbReference type="InterPro" id="IPR003228">
    <property type="entry name" value="TFIID_TAF12_dom"/>
</dbReference>
<proteinExistence type="inferred from homology"/>
<reference evidence="8 9" key="1">
    <citation type="journal article" date="2004" name="Science">
        <title>The genome of the diatom Thalassiosira pseudonana: ecology, evolution, and metabolism.</title>
        <authorList>
            <person name="Armbrust E.V."/>
            <person name="Berges J.A."/>
            <person name="Bowler C."/>
            <person name="Green B.R."/>
            <person name="Martinez D."/>
            <person name="Putnam N.H."/>
            <person name="Zhou S."/>
            <person name="Allen A.E."/>
            <person name="Apt K.E."/>
            <person name="Bechner M."/>
            <person name="Brzezinski M.A."/>
            <person name="Chaal B.K."/>
            <person name="Chiovitti A."/>
            <person name="Davis A.K."/>
            <person name="Demarest M.S."/>
            <person name="Detter J.C."/>
            <person name="Glavina T."/>
            <person name="Goodstein D."/>
            <person name="Hadi M.Z."/>
            <person name="Hellsten U."/>
            <person name="Hildebrand M."/>
            <person name="Jenkins B.D."/>
            <person name="Jurka J."/>
            <person name="Kapitonov V.V."/>
            <person name="Kroger N."/>
            <person name="Lau W.W."/>
            <person name="Lane T.W."/>
            <person name="Larimer F.W."/>
            <person name="Lippmeier J.C."/>
            <person name="Lucas S."/>
            <person name="Medina M."/>
            <person name="Montsant A."/>
            <person name="Obornik M."/>
            <person name="Parker M.S."/>
            <person name="Palenik B."/>
            <person name="Pazour G.J."/>
            <person name="Richardson P.M."/>
            <person name="Rynearson T.A."/>
            <person name="Saito M.A."/>
            <person name="Schwartz D.C."/>
            <person name="Thamatrakoln K."/>
            <person name="Valentin K."/>
            <person name="Vardi A."/>
            <person name="Wilkerson F.P."/>
            <person name="Rokhsar D.S."/>
        </authorList>
    </citation>
    <scope>NUCLEOTIDE SEQUENCE [LARGE SCALE GENOMIC DNA]</scope>
    <source>
        <strain evidence="8 9">CCMP1335</strain>
    </source>
</reference>
<evidence type="ECO:0000313" key="9">
    <source>
        <dbReference type="Proteomes" id="UP000001449"/>
    </source>
</evidence>
<dbReference type="PaxDb" id="35128-Thaps269097"/>
<dbReference type="InParanoid" id="B8C5X9"/>
<protein>
    <recommendedName>
        <fullName evidence="7">Transcription initiation factor TFIID subunit 12 domain-containing protein</fullName>
    </recommendedName>
</protein>
<dbReference type="PANTHER" id="PTHR12264:SF21">
    <property type="entry name" value="TRANSCRIPTION INITIATION FACTOR TFIID SUBUNIT 12"/>
    <property type="match status" value="1"/>
</dbReference>
<evidence type="ECO:0000259" key="7">
    <source>
        <dbReference type="Pfam" id="PF03847"/>
    </source>
</evidence>
<dbReference type="HOGENOM" id="CLU_599230_0_0_1"/>
<keyword evidence="9" id="KW-1185">Reference proteome</keyword>
<feature type="compositionally biased region" description="Pro residues" evidence="6">
    <location>
        <begin position="24"/>
        <end position="39"/>
    </location>
</feature>
<dbReference type="AlphaFoldDB" id="B8C5X9"/>
<dbReference type="KEGG" id="tps:THAPSDRAFT_269097"/>
<evidence type="ECO:0000313" key="8">
    <source>
        <dbReference type="EMBL" id="EED91585.1"/>
    </source>
</evidence>
<dbReference type="Gene3D" id="1.10.20.10">
    <property type="entry name" value="Histone, subunit A"/>
    <property type="match status" value="1"/>
</dbReference>
<dbReference type="GO" id="GO:0046982">
    <property type="term" value="F:protein heterodimerization activity"/>
    <property type="evidence" value="ECO:0007669"/>
    <property type="project" value="InterPro"/>
</dbReference>
<evidence type="ECO:0000256" key="4">
    <source>
        <dbReference type="ARBA" id="ARBA00023163"/>
    </source>
</evidence>
<dbReference type="GeneID" id="7445966"/>
<feature type="compositionally biased region" description="Low complexity" evidence="6">
    <location>
        <begin position="54"/>
        <end position="81"/>
    </location>
</feature>
<dbReference type="eggNOG" id="KOG1142">
    <property type="taxonomic scope" value="Eukaryota"/>
</dbReference>
<organism evidence="8 9">
    <name type="scientific">Thalassiosira pseudonana</name>
    <name type="common">Marine diatom</name>
    <name type="synonym">Cyclotella nana</name>
    <dbReference type="NCBI Taxonomy" id="35128"/>
    <lineage>
        <taxon>Eukaryota</taxon>
        <taxon>Sar</taxon>
        <taxon>Stramenopiles</taxon>
        <taxon>Ochrophyta</taxon>
        <taxon>Bacillariophyta</taxon>
        <taxon>Coscinodiscophyceae</taxon>
        <taxon>Thalassiosirophycidae</taxon>
        <taxon>Thalassiosirales</taxon>
        <taxon>Thalassiosiraceae</taxon>
        <taxon>Thalassiosira</taxon>
    </lineage>
</organism>
<dbReference type="InterPro" id="IPR037794">
    <property type="entry name" value="TAF12"/>
</dbReference>
<feature type="compositionally biased region" description="Low complexity" evidence="6">
    <location>
        <begin position="12"/>
        <end position="23"/>
    </location>
</feature>
<accession>B8C5X9</accession>